<evidence type="ECO:0000313" key="1">
    <source>
        <dbReference type="EMBL" id="MBW3128875.1"/>
    </source>
</evidence>
<evidence type="ECO:0000313" key="2">
    <source>
        <dbReference type="Proteomes" id="UP000826188"/>
    </source>
</evidence>
<proteinExistence type="predicted"/>
<dbReference type="Proteomes" id="UP000826188">
    <property type="component" value="Unassembled WGS sequence"/>
</dbReference>
<dbReference type="RefSeq" id="WP_219158708.1">
    <property type="nucleotide sequence ID" value="NZ_JAHWGL010000033.1"/>
</dbReference>
<comment type="caution">
    <text evidence="1">The sequence shown here is derived from an EMBL/GenBank/DDBJ whole genome shotgun (WGS) entry which is preliminary data.</text>
</comment>
<accession>A0ABS6WZ81</accession>
<dbReference type="EMBL" id="JAHWGL010000033">
    <property type="protein sequence ID" value="MBW3128875.1"/>
    <property type="molecule type" value="Genomic_DNA"/>
</dbReference>
<organism evidence="1 2">
    <name type="scientific">Hymenobacter profundi</name>
    <dbReference type="NCBI Taxonomy" id="1982110"/>
    <lineage>
        <taxon>Bacteria</taxon>
        <taxon>Pseudomonadati</taxon>
        <taxon>Bacteroidota</taxon>
        <taxon>Cytophagia</taxon>
        <taxon>Cytophagales</taxon>
        <taxon>Hymenobacteraceae</taxon>
        <taxon>Hymenobacter</taxon>
    </lineage>
</organism>
<keyword evidence="2" id="KW-1185">Reference proteome</keyword>
<gene>
    <name evidence="1" type="ORF">KYK14_09965</name>
</gene>
<reference evidence="1 2" key="1">
    <citation type="submission" date="2021-07" db="EMBL/GenBank/DDBJ databases">
        <title>Hymenobacter profundi sp. nov., isolated from deep-sea water.</title>
        <authorList>
            <person name="Kim M.K."/>
        </authorList>
    </citation>
    <scope>NUCLEOTIDE SEQUENCE [LARGE SCALE GENOMIC DNA]</scope>
    <source>
        <strain evidence="1 2">M2</strain>
    </source>
</reference>
<name>A0ABS6WZ81_9BACT</name>
<sequence length="300" mass="34189">MIYSKPALPFAQQVALLQSRGLLITDVAEAERALARLSYYRLAAYFLSFQTPGDPTHSFRPGTTLETVIGLYEFDEALRSLVFRATGTIEIALRAQLAYHNALLWGPHWYENPRTAISSHRFQGNLVALDKDLGRAHEMFLDHYRATYSSPQRPPCWMAFEVASFGIVSKLLHNLRSSPATKAIGAYFGVDDVVLKSWAQMLSYVRNICAHHSRLWNRTLTIKPVLPRRPRNLWPVTGPMPQDDRLYIVLVVAAYLLDAIDPRAAVTFKQELKALLQAHPTIPQRVMDFPANWQQDVFWQ</sequence>
<dbReference type="InterPro" id="IPR011664">
    <property type="entry name" value="Abi_system_AbiD/AbiF-like"/>
</dbReference>
<protein>
    <submittedName>
        <fullName evidence="1">Abi family protein</fullName>
    </submittedName>
</protein>
<dbReference type="Pfam" id="PF07751">
    <property type="entry name" value="Abi_2"/>
    <property type="match status" value="1"/>
</dbReference>